<comment type="caution">
    <text evidence="2">The sequence shown here is derived from an EMBL/GenBank/DDBJ whole genome shotgun (WGS) entry which is preliminary data.</text>
</comment>
<evidence type="ECO:0000313" key="2">
    <source>
        <dbReference type="EMBL" id="GMT37925.1"/>
    </source>
</evidence>
<sequence>EDTGVLSCSTFLLSNSDFVTNTTGGSSRSTSMSGCLGAVTSATHSGCTLPFSPSFLSEFFFFPKLAKKRLILSPSFICGSWSLSGGSGPVISVSLSLILTNSLPDLPVVH</sequence>
<name>A0AAV5X296_9BILA</name>
<dbReference type="EMBL" id="BTSY01000005">
    <property type="protein sequence ID" value="GMT31048.1"/>
    <property type="molecule type" value="Genomic_DNA"/>
</dbReference>
<evidence type="ECO:0000313" key="1">
    <source>
        <dbReference type="EMBL" id="GMT31048.1"/>
    </source>
</evidence>
<protein>
    <submittedName>
        <fullName evidence="2">Uncharacterized protein</fullName>
    </submittedName>
</protein>
<organism evidence="2 3">
    <name type="scientific">Pristionchus fissidentatus</name>
    <dbReference type="NCBI Taxonomy" id="1538716"/>
    <lineage>
        <taxon>Eukaryota</taxon>
        <taxon>Metazoa</taxon>
        <taxon>Ecdysozoa</taxon>
        <taxon>Nematoda</taxon>
        <taxon>Chromadorea</taxon>
        <taxon>Rhabditida</taxon>
        <taxon>Rhabditina</taxon>
        <taxon>Diplogasteromorpha</taxon>
        <taxon>Diplogasteroidea</taxon>
        <taxon>Neodiplogasteridae</taxon>
        <taxon>Pristionchus</taxon>
    </lineage>
</organism>
<proteinExistence type="predicted"/>
<feature type="non-terminal residue" evidence="2">
    <location>
        <position position="1"/>
    </location>
</feature>
<dbReference type="Proteomes" id="UP001432322">
    <property type="component" value="Unassembled WGS sequence"/>
</dbReference>
<accession>A0AAV5X296</accession>
<reference evidence="2" key="1">
    <citation type="submission" date="2023-10" db="EMBL/GenBank/DDBJ databases">
        <title>Genome assembly of Pristionchus species.</title>
        <authorList>
            <person name="Yoshida K."/>
            <person name="Sommer R.J."/>
        </authorList>
    </citation>
    <scope>NUCLEOTIDE SEQUENCE</scope>
    <source>
        <strain evidence="2">RS5133</strain>
    </source>
</reference>
<keyword evidence="3" id="KW-1185">Reference proteome</keyword>
<dbReference type="AlphaFoldDB" id="A0AAV5X296"/>
<gene>
    <name evidence="1" type="ORF">PFISCL1PPCAC_22345</name>
    <name evidence="2" type="ORF">PFISCL1PPCAC_29222</name>
</gene>
<dbReference type="EMBL" id="BTSY01000344">
    <property type="protein sequence ID" value="GMT37925.1"/>
    <property type="molecule type" value="Genomic_DNA"/>
</dbReference>
<evidence type="ECO:0000313" key="3">
    <source>
        <dbReference type="Proteomes" id="UP001432322"/>
    </source>
</evidence>
<feature type="non-terminal residue" evidence="2">
    <location>
        <position position="110"/>
    </location>
</feature>